<dbReference type="PROSITE" id="PS51668">
    <property type="entry name" value="TSAA_2"/>
    <property type="match status" value="1"/>
</dbReference>
<dbReference type="Gene3D" id="2.40.30.70">
    <property type="entry name" value="YaeB-like"/>
    <property type="match status" value="1"/>
</dbReference>
<evidence type="ECO:0000259" key="3">
    <source>
        <dbReference type="PROSITE" id="PS51668"/>
    </source>
</evidence>
<comment type="caution">
    <text evidence="4">The sequence shown here is derived from an EMBL/GenBank/DDBJ whole genome shotgun (WGS) entry which is preliminary data.</text>
</comment>
<evidence type="ECO:0000256" key="1">
    <source>
        <dbReference type="ARBA" id="ARBA00022691"/>
    </source>
</evidence>
<organism evidence="4 5">
    <name type="scientific">Candidatus Brocadia sinica JPN1</name>
    <dbReference type="NCBI Taxonomy" id="1197129"/>
    <lineage>
        <taxon>Bacteria</taxon>
        <taxon>Pseudomonadati</taxon>
        <taxon>Planctomycetota</taxon>
        <taxon>Candidatus Brocadiia</taxon>
        <taxon>Candidatus Brocadiales</taxon>
        <taxon>Candidatus Brocadiaceae</taxon>
        <taxon>Candidatus Brocadia</taxon>
    </lineage>
</organism>
<proteinExistence type="inferred from homology"/>
<dbReference type="InterPro" id="IPR036414">
    <property type="entry name" value="YaeB_N_sf"/>
</dbReference>
<dbReference type="InterPro" id="IPR023370">
    <property type="entry name" value="TrmO-like_N"/>
</dbReference>
<sequence>MTTVKVIERNGNTFKVKGLDVLDGTPLIDIKPYTPPYDAVEGTRYPDWVNKLEY</sequence>
<dbReference type="RefSeq" id="WP_230400702.1">
    <property type="nucleotide sequence ID" value="NZ_BAFN01000001.1"/>
</dbReference>
<dbReference type="InterPro" id="IPR036413">
    <property type="entry name" value="YaeB-like_sf"/>
</dbReference>
<evidence type="ECO:0000313" key="4">
    <source>
        <dbReference type="EMBL" id="GAN34772.1"/>
    </source>
</evidence>
<dbReference type="Proteomes" id="UP000032309">
    <property type="component" value="Unassembled WGS sequence"/>
</dbReference>
<evidence type="ECO:0000256" key="2">
    <source>
        <dbReference type="ARBA" id="ARBA00033753"/>
    </source>
</evidence>
<dbReference type="PANTHER" id="PTHR12818:SF0">
    <property type="entry name" value="TRNA (ADENINE(37)-N6)-METHYLTRANSFERASE"/>
    <property type="match status" value="1"/>
</dbReference>
<dbReference type="Pfam" id="PF01980">
    <property type="entry name" value="TrmO_N"/>
    <property type="match status" value="1"/>
</dbReference>
<dbReference type="InterPro" id="IPR040372">
    <property type="entry name" value="YaeB-like"/>
</dbReference>
<dbReference type="SUPFAM" id="SSF118196">
    <property type="entry name" value="YaeB-like"/>
    <property type="match status" value="1"/>
</dbReference>
<comment type="similarity">
    <text evidence="2">Belongs to the tRNA methyltransferase O family.</text>
</comment>
<accession>A0ABQ0K124</accession>
<dbReference type="EMBL" id="BAFN01000001">
    <property type="protein sequence ID" value="GAN34772.1"/>
    <property type="molecule type" value="Genomic_DNA"/>
</dbReference>
<evidence type="ECO:0000313" key="5">
    <source>
        <dbReference type="Proteomes" id="UP000032309"/>
    </source>
</evidence>
<keyword evidence="5" id="KW-1185">Reference proteome</keyword>
<protein>
    <submittedName>
        <fullName evidence="4">Uncharacterized conserved protein</fullName>
    </submittedName>
</protein>
<reference evidence="5" key="1">
    <citation type="journal article" date="2015" name="Genome Announc.">
        <title>Draft Genome Sequence of an Anaerobic Ammonium-Oxidizing Bacterium, "Candidatus Brocadia sinica".</title>
        <authorList>
            <person name="Oshiki M."/>
            <person name="Shinyako-Hata K."/>
            <person name="Satoh H."/>
            <person name="Okabe S."/>
        </authorList>
    </citation>
    <scope>NUCLEOTIDE SEQUENCE [LARGE SCALE GENOMIC DNA]</scope>
    <source>
        <strain evidence="5">JPN1</strain>
    </source>
</reference>
<keyword evidence="1" id="KW-0949">S-adenosyl-L-methionine</keyword>
<gene>
    <name evidence="4" type="ORF">BROSI_A3315</name>
</gene>
<dbReference type="PANTHER" id="PTHR12818">
    <property type="entry name" value="TRNA (ADENINE(37)-N6)-METHYLTRANSFERASE"/>
    <property type="match status" value="1"/>
</dbReference>
<name>A0ABQ0K124_9BACT</name>
<feature type="domain" description="TsaA-like" evidence="3">
    <location>
        <begin position="1"/>
        <end position="42"/>
    </location>
</feature>